<evidence type="ECO:0000256" key="2">
    <source>
        <dbReference type="ARBA" id="ARBA00022801"/>
    </source>
</evidence>
<feature type="domain" description="CBM2" evidence="8">
    <location>
        <begin position="728"/>
        <end position="828"/>
    </location>
</feature>
<evidence type="ECO:0000256" key="5">
    <source>
        <dbReference type="ARBA" id="ARBA00023326"/>
    </source>
</evidence>
<keyword evidence="5" id="KW-0624">Polysaccharide degradation</keyword>
<dbReference type="Gene3D" id="2.130.10.10">
    <property type="entry name" value="YVTN repeat-like/Quinoprotein amine dehydrogenase"/>
    <property type="match status" value="2"/>
</dbReference>
<dbReference type="PROSITE" id="PS51173">
    <property type="entry name" value="CBM2"/>
    <property type="match status" value="1"/>
</dbReference>
<evidence type="ECO:0000313" key="10">
    <source>
        <dbReference type="Proteomes" id="UP000475582"/>
    </source>
</evidence>
<dbReference type="RefSeq" id="WP_155461603.1">
    <property type="nucleotide sequence ID" value="NZ_WNKY01000001.1"/>
</dbReference>
<dbReference type="SUPFAM" id="SSF110296">
    <property type="entry name" value="Oligoxyloglucan reducing end-specific cellobiohydrolase"/>
    <property type="match status" value="2"/>
</dbReference>
<dbReference type="InterPro" id="IPR052025">
    <property type="entry name" value="Xyloglucanase_GH74"/>
</dbReference>
<dbReference type="GO" id="GO:0030247">
    <property type="term" value="F:polysaccharide binding"/>
    <property type="evidence" value="ECO:0007669"/>
    <property type="project" value="UniProtKB-UniRule"/>
</dbReference>
<evidence type="ECO:0000256" key="1">
    <source>
        <dbReference type="ARBA" id="ARBA00022729"/>
    </source>
</evidence>
<dbReference type="Pfam" id="PF00553">
    <property type="entry name" value="CBM_2"/>
    <property type="match status" value="1"/>
</dbReference>
<dbReference type="SUPFAM" id="SSF49384">
    <property type="entry name" value="Carbohydrate-binding domain"/>
    <property type="match status" value="1"/>
</dbReference>
<dbReference type="InterPro" id="IPR012291">
    <property type="entry name" value="CBM2_carb-bd_dom_sf"/>
</dbReference>
<dbReference type="InterPro" id="IPR001919">
    <property type="entry name" value="CBD2"/>
</dbReference>
<comment type="caution">
    <text evidence="9">The sequence shown here is derived from an EMBL/GenBank/DDBJ whole genome shotgun (WGS) entry which is preliminary data.</text>
</comment>
<dbReference type="GO" id="GO:0010411">
    <property type="term" value="P:xyloglucan metabolic process"/>
    <property type="evidence" value="ECO:0007669"/>
    <property type="project" value="TreeGrafter"/>
</dbReference>
<dbReference type="GO" id="GO:0000272">
    <property type="term" value="P:polysaccharide catabolic process"/>
    <property type="evidence" value="ECO:0007669"/>
    <property type="project" value="UniProtKB-KW"/>
</dbReference>
<dbReference type="PANTHER" id="PTHR43739">
    <property type="entry name" value="XYLOGLUCANASE (EUROFUNG)"/>
    <property type="match status" value="1"/>
</dbReference>
<dbReference type="EMBL" id="WNKY01000001">
    <property type="protein sequence ID" value="MTV36259.1"/>
    <property type="molecule type" value="Genomic_DNA"/>
</dbReference>
<dbReference type="OrthoDB" id="9757947at2"/>
<dbReference type="PANTHER" id="PTHR43739:SF2">
    <property type="entry name" value="OLIGOXYLOGLUCAN-REDUCING END-SPECIFIC XYLOGLUCANASE-RELATED"/>
    <property type="match status" value="1"/>
</dbReference>
<comment type="similarity">
    <text evidence="6">Belongs to the glycosyl hydrolase 74 family.</text>
</comment>
<accession>A0A6L6PC80</accession>
<feature type="chain" id="PRO_5026790935" evidence="7">
    <location>
        <begin position="23"/>
        <end position="828"/>
    </location>
</feature>
<dbReference type="Proteomes" id="UP000475582">
    <property type="component" value="Unassembled WGS sequence"/>
</dbReference>
<evidence type="ECO:0000259" key="8">
    <source>
        <dbReference type="PROSITE" id="PS51173"/>
    </source>
</evidence>
<protein>
    <submittedName>
        <fullName evidence="9">Exo-alpha-sialidase</fullName>
    </submittedName>
</protein>
<dbReference type="GO" id="GO:0004553">
    <property type="term" value="F:hydrolase activity, hydrolyzing O-glycosyl compounds"/>
    <property type="evidence" value="ECO:0007669"/>
    <property type="project" value="InterPro"/>
</dbReference>
<evidence type="ECO:0000256" key="3">
    <source>
        <dbReference type="ARBA" id="ARBA00023277"/>
    </source>
</evidence>
<keyword evidence="10" id="KW-1185">Reference proteome</keyword>
<dbReference type="Gene3D" id="2.60.40.290">
    <property type="match status" value="1"/>
</dbReference>
<evidence type="ECO:0000313" key="9">
    <source>
        <dbReference type="EMBL" id="MTV36259.1"/>
    </source>
</evidence>
<evidence type="ECO:0000256" key="7">
    <source>
        <dbReference type="SAM" id="SignalP"/>
    </source>
</evidence>
<keyword evidence="3" id="KW-0119">Carbohydrate metabolism</keyword>
<evidence type="ECO:0000256" key="6">
    <source>
        <dbReference type="ARBA" id="ARBA00037986"/>
    </source>
</evidence>
<dbReference type="InterPro" id="IPR008965">
    <property type="entry name" value="CBM2/CBM3_carb-bd_dom_sf"/>
</dbReference>
<feature type="signal peptide" evidence="7">
    <location>
        <begin position="1"/>
        <end position="22"/>
    </location>
</feature>
<keyword evidence="4" id="KW-0326">Glycosidase</keyword>
<dbReference type="InterPro" id="IPR015943">
    <property type="entry name" value="WD40/YVTN_repeat-like_dom_sf"/>
</dbReference>
<dbReference type="AlphaFoldDB" id="A0A6L6PC80"/>
<reference evidence="9 10" key="1">
    <citation type="submission" date="2019-11" db="EMBL/GenBank/DDBJ databases">
        <title>Type strains purchased from KCTC, JCM and DSMZ.</title>
        <authorList>
            <person name="Lu H."/>
        </authorList>
    </citation>
    <scope>NUCLEOTIDE SEQUENCE [LARGE SCALE GENOMIC DNA]</scope>
    <source>
        <strain evidence="9 10">KCTC 22382</strain>
    </source>
</reference>
<organism evidence="9 10">
    <name type="scientific">Duganella radicis</name>
    <dbReference type="NCBI Taxonomy" id="551988"/>
    <lineage>
        <taxon>Bacteria</taxon>
        <taxon>Pseudomonadati</taxon>
        <taxon>Pseudomonadota</taxon>
        <taxon>Betaproteobacteria</taxon>
        <taxon>Burkholderiales</taxon>
        <taxon>Oxalobacteraceae</taxon>
        <taxon>Telluria group</taxon>
        <taxon>Duganella</taxon>
    </lineage>
</organism>
<gene>
    <name evidence="9" type="ORF">GM676_01520</name>
</gene>
<keyword evidence="2" id="KW-0378">Hydrolase</keyword>
<evidence type="ECO:0000256" key="4">
    <source>
        <dbReference type="ARBA" id="ARBA00023295"/>
    </source>
</evidence>
<name>A0A6L6PC80_9BURK</name>
<sequence>MKIKPMLALLVAALGLPSAAGAENYHWDTVAMGGGGYVSGLIASKTERGIIYARTDVGGAYRWDAQNTRWIPLTDWISEADNGLMGIESLAVDPRSAAKVYMLAGTSYNSGAKSVVLRSSDYGKTFAQTEVTSQFHIHGNGMGRGNGEKLQVDPGNSDVLYAGSRDNGLFRSVDAGASWNRLPGLEVATTPNGNGISFVLLDATSVDGGAAQRMFIGISRFDSVGPNLYFSYDGGESFVPVEGGPTGLMPQRAVLSPDGLLYITYANGAGPHSADGEPMDAGQVWEYDAVGGNWTNITPTIEYAHPYAGIAMDPTNPKRLVLTTTNTYWTQGKSYGDQIFTSTDAGRHWTNVVRRGFELDPMGIPWIDNGYMIQWAGSVEFDPFNPKTVWVTSGNGVFRTTDIDATTGKWGFMVRGMEESGAYDIQSLTDGTLVTVIGDFDGFVNTDPSQYGVEHKPHMGTTTGLAVAAQDNRYRARVGSALYTTSDSGANWAKAPVLNGTQGNVALSANGLVLLHSPANSATTYRSTNNGASWSAVGGLGVTNARVVADPVNPNKFYAYDTTGKLMASTDGGASFALKGTLPSSGSDVIRVAPGHEGDLWVCLNSRGLTRSTDGGATFNKIGTVNQCTAVGFGKAAPDSNYPTIYMFGTVGSVSGMMRSTDGGASWVRLNDDAHQYGGAAASHIVTGDMNIYGQVYMSTNGRGVAYGKPTGQGEVIATPVTAGPPVRTGPPNECRYDIATAWQGGYIANVSIKNNGAAPINGWSVNWSYTDNSVVQSLWNANLTGSSPHYSASDVGWNAFIAPGATASFGMVVAGSAIPTVSGDVCN</sequence>
<proteinExistence type="inferred from homology"/>
<keyword evidence="1 7" id="KW-0732">Signal</keyword>
<dbReference type="SMART" id="SM00637">
    <property type="entry name" value="CBD_II"/>
    <property type="match status" value="1"/>
</dbReference>